<feature type="region of interest" description="Disordered" evidence="1">
    <location>
        <begin position="80"/>
        <end position="102"/>
    </location>
</feature>
<dbReference type="EMBL" id="JASCZI010091089">
    <property type="protein sequence ID" value="MED6148893.1"/>
    <property type="molecule type" value="Genomic_DNA"/>
</dbReference>
<keyword evidence="3" id="KW-1185">Reference proteome</keyword>
<organism evidence="2 3">
    <name type="scientific">Stylosanthes scabra</name>
    <dbReference type="NCBI Taxonomy" id="79078"/>
    <lineage>
        <taxon>Eukaryota</taxon>
        <taxon>Viridiplantae</taxon>
        <taxon>Streptophyta</taxon>
        <taxon>Embryophyta</taxon>
        <taxon>Tracheophyta</taxon>
        <taxon>Spermatophyta</taxon>
        <taxon>Magnoliopsida</taxon>
        <taxon>eudicotyledons</taxon>
        <taxon>Gunneridae</taxon>
        <taxon>Pentapetalae</taxon>
        <taxon>rosids</taxon>
        <taxon>fabids</taxon>
        <taxon>Fabales</taxon>
        <taxon>Fabaceae</taxon>
        <taxon>Papilionoideae</taxon>
        <taxon>50 kb inversion clade</taxon>
        <taxon>dalbergioids sensu lato</taxon>
        <taxon>Dalbergieae</taxon>
        <taxon>Pterocarpus clade</taxon>
        <taxon>Stylosanthes</taxon>
    </lineage>
</organism>
<evidence type="ECO:0000313" key="2">
    <source>
        <dbReference type="EMBL" id="MED6148893.1"/>
    </source>
</evidence>
<accession>A0ABU6TM11</accession>
<name>A0ABU6TM11_9FABA</name>
<reference evidence="2 3" key="1">
    <citation type="journal article" date="2023" name="Plants (Basel)">
        <title>Bridging the Gap: Combining Genomics and Transcriptomics Approaches to Understand Stylosanthes scabra, an Orphan Legume from the Brazilian Caatinga.</title>
        <authorList>
            <person name="Ferreira-Neto J.R.C."/>
            <person name="da Silva M.D."/>
            <person name="Binneck E."/>
            <person name="de Melo N.F."/>
            <person name="da Silva R.H."/>
            <person name="de Melo A.L.T.M."/>
            <person name="Pandolfi V."/>
            <person name="Bustamante F.O."/>
            <person name="Brasileiro-Vidal A.C."/>
            <person name="Benko-Iseppon A.M."/>
        </authorList>
    </citation>
    <scope>NUCLEOTIDE SEQUENCE [LARGE SCALE GENOMIC DNA]</scope>
    <source>
        <tissue evidence="2">Leaves</tissue>
    </source>
</reference>
<feature type="compositionally biased region" description="Low complexity" evidence="1">
    <location>
        <begin position="87"/>
        <end position="102"/>
    </location>
</feature>
<gene>
    <name evidence="2" type="ORF">PIB30_057337</name>
</gene>
<evidence type="ECO:0000256" key="1">
    <source>
        <dbReference type="SAM" id="MobiDB-lite"/>
    </source>
</evidence>
<protein>
    <submittedName>
        <fullName evidence="2">Uncharacterized protein</fullName>
    </submittedName>
</protein>
<dbReference type="Proteomes" id="UP001341840">
    <property type="component" value="Unassembled WGS sequence"/>
</dbReference>
<comment type="caution">
    <text evidence="2">The sequence shown here is derived from an EMBL/GenBank/DDBJ whole genome shotgun (WGS) entry which is preliminary data.</text>
</comment>
<evidence type="ECO:0000313" key="3">
    <source>
        <dbReference type="Proteomes" id="UP001341840"/>
    </source>
</evidence>
<sequence length="118" mass="13087">MATLSCRWGHLCQDLHVFNLYGSNPAEHLLAATVTDRRFWKGIVKFSTVPIFLFRFRILCHREGVATTVASAGKGETRLLRLSNDDGSPVPSSSSASSSSSSSCGCVVVVVLRLWWWW</sequence>
<proteinExistence type="predicted"/>